<organism evidence="2 3">
    <name type="scientific">Aliidiomarina minuta</name>
    <dbReference type="NCBI Taxonomy" id="880057"/>
    <lineage>
        <taxon>Bacteria</taxon>
        <taxon>Pseudomonadati</taxon>
        <taxon>Pseudomonadota</taxon>
        <taxon>Gammaproteobacteria</taxon>
        <taxon>Alteromonadales</taxon>
        <taxon>Idiomarinaceae</taxon>
        <taxon>Aliidiomarina</taxon>
    </lineage>
</organism>
<dbReference type="OrthoDB" id="5405867at2"/>
<evidence type="ECO:0000256" key="1">
    <source>
        <dbReference type="SAM" id="MobiDB-lite"/>
    </source>
</evidence>
<dbReference type="AlphaFoldDB" id="A0A432W5H1"/>
<gene>
    <name evidence="2" type="ORF">CWE09_00300</name>
</gene>
<dbReference type="RefSeq" id="WP_126801916.1">
    <property type="nucleotide sequence ID" value="NZ_PIPL01000001.1"/>
</dbReference>
<dbReference type="EMBL" id="PIPL01000001">
    <property type="protein sequence ID" value="RUO25219.1"/>
    <property type="molecule type" value="Genomic_DNA"/>
</dbReference>
<sequence>MNVEQVIQNPSKYFEHPGEVATTPGLSVEDKVKILESWEIDANEMLTADSENMPDKRNEQLTDDLQAIRTTLSDLRGK</sequence>
<keyword evidence="3" id="KW-1185">Reference proteome</keyword>
<accession>A0A432W5H1</accession>
<protein>
    <submittedName>
        <fullName evidence="2">Uncharacterized protein</fullName>
    </submittedName>
</protein>
<feature type="compositionally biased region" description="Polar residues" evidence="1">
    <location>
        <begin position="68"/>
        <end position="78"/>
    </location>
</feature>
<dbReference type="Proteomes" id="UP000288293">
    <property type="component" value="Unassembled WGS sequence"/>
</dbReference>
<feature type="region of interest" description="Disordered" evidence="1">
    <location>
        <begin position="45"/>
        <end position="78"/>
    </location>
</feature>
<proteinExistence type="predicted"/>
<evidence type="ECO:0000313" key="3">
    <source>
        <dbReference type="Proteomes" id="UP000288293"/>
    </source>
</evidence>
<name>A0A432W5H1_9GAMM</name>
<evidence type="ECO:0000313" key="2">
    <source>
        <dbReference type="EMBL" id="RUO25219.1"/>
    </source>
</evidence>
<comment type="caution">
    <text evidence="2">The sequence shown here is derived from an EMBL/GenBank/DDBJ whole genome shotgun (WGS) entry which is preliminary data.</text>
</comment>
<reference evidence="2 3" key="1">
    <citation type="journal article" date="2011" name="Front. Microbiol.">
        <title>Genomic signatures of strain selection and enhancement in Bacillus atrophaeus var. globigii, a historical biowarfare simulant.</title>
        <authorList>
            <person name="Gibbons H.S."/>
            <person name="Broomall S.M."/>
            <person name="McNew L.A."/>
            <person name="Daligault H."/>
            <person name="Chapman C."/>
            <person name="Bruce D."/>
            <person name="Karavis M."/>
            <person name="Krepps M."/>
            <person name="McGregor P.A."/>
            <person name="Hong C."/>
            <person name="Park K.H."/>
            <person name="Akmal A."/>
            <person name="Feldman A."/>
            <person name="Lin J.S."/>
            <person name="Chang W.E."/>
            <person name="Higgs B.W."/>
            <person name="Demirev P."/>
            <person name="Lindquist J."/>
            <person name="Liem A."/>
            <person name="Fochler E."/>
            <person name="Read T.D."/>
            <person name="Tapia R."/>
            <person name="Johnson S."/>
            <person name="Bishop-Lilly K.A."/>
            <person name="Detter C."/>
            <person name="Han C."/>
            <person name="Sozhamannan S."/>
            <person name="Rosenzweig C.N."/>
            <person name="Skowronski E.W."/>
        </authorList>
    </citation>
    <scope>NUCLEOTIDE SEQUENCE [LARGE SCALE GENOMIC DNA]</scope>
    <source>
        <strain evidence="2 3">MLST1</strain>
    </source>
</reference>